<dbReference type="EMBL" id="BLKS01000001">
    <property type="protein sequence ID" value="GFG49195.1"/>
    <property type="molecule type" value="Genomic_DNA"/>
</dbReference>
<organism evidence="2 3">
    <name type="scientific">Mycolicibacterium agri</name>
    <name type="common">Mycobacterium agri</name>
    <dbReference type="NCBI Taxonomy" id="36811"/>
    <lineage>
        <taxon>Bacteria</taxon>
        <taxon>Bacillati</taxon>
        <taxon>Actinomycetota</taxon>
        <taxon>Actinomycetes</taxon>
        <taxon>Mycobacteriales</taxon>
        <taxon>Mycobacteriaceae</taxon>
        <taxon>Mycolicibacterium</taxon>
    </lineage>
</organism>
<dbReference type="RefSeq" id="WP_133119144.1">
    <property type="nucleotide sequence ID" value="NZ_BLKS01000001.1"/>
</dbReference>
<comment type="caution">
    <text evidence="2">The sequence shown here is derived from an EMBL/GenBank/DDBJ whole genome shotgun (WGS) entry which is preliminary data.</text>
</comment>
<dbReference type="AlphaFoldDB" id="A0A7I9VUU9"/>
<protein>
    <submittedName>
        <fullName evidence="2">Uncharacterized protein</fullName>
    </submittedName>
</protein>
<proteinExistence type="predicted"/>
<evidence type="ECO:0000313" key="3">
    <source>
        <dbReference type="Proteomes" id="UP000465302"/>
    </source>
</evidence>
<name>A0A7I9VUU9_MYCAG</name>
<evidence type="ECO:0000256" key="1">
    <source>
        <dbReference type="SAM" id="MobiDB-lite"/>
    </source>
</evidence>
<accession>A0A7I9VUU9</accession>
<sequence length="82" mass="8841">MRAVGACRPGVFELDDDNAGYALDQPNARLVEFLDAGDFVDPLFRPAAERLDIRKRAPSAAPPDGAERASSHATWSIGCQAR</sequence>
<evidence type="ECO:0000313" key="2">
    <source>
        <dbReference type="EMBL" id="GFG49195.1"/>
    </source>
</evidence>
<feature type="region of interest" description="Disordered" evidence="1">
    <location>
        <begin position="55"/>
        <end position="82"/>
    </location>
</feature>
<dbReference type="Proteomes" id="UP000465302">
    <property type="component" value="Unassembled WGS sequence"/>
</dbReference>
<reference evidence="2 3" key="1">
    <citation type="journal article" date="2019" name="Emerg. Microbes Infect.">
        <title>Comprehensive subspecies identification of 175 nontuberculous mycobacteria species based on 7547 genomic profiles.</title>
        <authorList>
            <person name="Matsumoto Y."/>
            <person name="Kinjo T."/>
            <person name="Motooka D."/>
            <person name="Nabeya D."/>
            <person name="Jung N."/>
            <person name="Uechi K."/>
            <person name="Horii T."/>
            <person name="Iida T."/>
            <person name="Fujita J."/>
            <person name="Nakamura S."/>
        </authorList>
    </citation>
    <scope>NUCLEOTIDE SEQUENCE [LARGE SCALE GENOMIC DNA]</scope>
    <source>
        <strain evidence="2 3">JCM 6377</strain>
    </source>
</reference>
<gene>
    <name evidence="2" type="ORF">MAGR_06360</name>
</gene>